<proteinExistence type="predicted"/>
<gene>
    <name evidence="1" type="ORF">COW24_03435</name>
</gene>
<dbReference type="Proteomes" id="UP000230292">
    <property type="component" value="Unassembled WGS sequence"/>
</dbReference>
<sequence>MSKETTLRKLGELPVKKGGRASFESSLKQGASTPNLEGLSETFEVQVGDHRVTCAWILRDYFLRNPSTQEVIDEVVRRQLRCPSRAIAIAAFQAKKVEMDENPSVAIDGVVQTDADGYQFVGYVGGRRAGRSVGRDDLRHVWIGRYRFLVVVSE</sequence>
<evidence type="ECO:0000313" key="1">
    <source>
        <dbReference type="EMBL" id="PIW36789.1"/>
    </source>
</evidence>
<comment type="caution">
    <text evidence="1">The sequence shown here is derived from an EMBL/GenBank/DDBJ whole genome shotgun (WGS) entry which is preliminary data.</text>
</comment>
<reference evidence="1 2" key="1">
    <citation type="submission" date="2017-09" db="EMBL/GenBank/DDBJ databases">
        <title>Depth-based differentiation of microbial function through sediment-hosted aquifers and enrichment of novel symbionts in the deep terrestrial subsurface.</title>
        <authorList>
            <person name="Probst A.J."/>
            <person name="Ladd B."/>
            <person name="Jarett J.K."/>
            <person name="Geller-Mcgrath D.E."/>
            <person name="Sieber C.M."/>
            <person name="Emerson J.B."/>
            <person name="Anantharaman K."/>
            <person name="Thomas B.C."/>
            <person name="Malmstrom R."/>
            <person name="Stieglmeier M."/>
            <person name="Klingl A."/>
            <person name="Woyke T."/>
            <person name="Ryan C.M."/>
            <person name="Banfield J.F."/>
        </authorList>
    </citation>
    <scope>NUCLEOTIDE SEQUENCE [LARGE SCALE GENOMIC DNA]</scope>
    <source>
        <strain evidence="1">CG15_BIG_FIL_POST_REV_8_21_14_020_45_12</strain>
    </source>
</reference>
<protein>
    <submittedName>
        <fullName evidence="1">Uncharacterized protein</fullName>
    </submittedName>
</protein>
<accession>A0A2M7H3K1</accession>
<name>A0A2M7H3K1_9BACT</name>
<dbReference type="EMBL" id="PFGC01000040">
    <property type="protein sequence ID" value="PIW36789.1"/>
    <property type="molecule type" value="Genomic_DNA"/>
</dbReference>
<dbReference type="AlphaFoldDB" id="A0A2M7H3K1"/>
<evidence type="ECO:0000313" key="2">
    <source>
        <dbReference type="Proteomes" id="UP000230292"/>
    </source>
</evidence>
<organism evidence="1 2">
    <name type="scientific">Candidatus Kerfeldbacteria bacterium CG15_BIG_FIL_POST_REV_8_21_14_020_45_12</name>
    <dbReference type="NCBI Taxonomy" id="2014247"/>
    <lineage>
        <taxon>Bacteria</taxon>
        <taxon>Candidatus Kerfeldiibacteriota</taxon>
    </lineage>
</organism>